<dbReference type="PANTHER" id="PTHR45672:SF3">
    <property type="entry name" value="THIOREDOXIN DOMAIN-CONTAINING PROTEIN 5"/>
    <property type="match status" value="1"/>
</dbReference>
<dbReference type="AlphaFoldDB" id="A0A1R1PYF7"/>
<dbReference type="InterPro" id="IPR036249">
    <property type="entry name" value="Thioredoxin-like_sf"/>
</dbReference>
<dbReference type="OrthoDB" id="72053at2759"/>
<keyword evidence="6" id="KW-1185">Reference proteome</keyword>
<feature type="chain" id="PRO_5013000577" evidence="3">
    <location>
        <begin position="18"/>
        <end position="143"/>
    </location>
</feature>
<dbReference type="SUPFAM" id="SSF52833">
    <property type="entry name" value="Thioredoxin-like"/>
    <property type="match status" value="1"/>
</dbReference>
<proteinExistence type="inferred from homology"/>
<comment type="caution">
    <text evidence="5">The sequence shown here is derived from an EMBL/GenBank/DDBJ whole genome shotgun (WGS) entry which is preliminary data.</text>
</comment>
<name>A0A1R1PYF7_ZANCU</name>
<dbReference type="InterPro" id="IPR013766">
    <property type="entry name" value="Thioredoxin_domain"/>
</dbReference>
<accession>A0A1R1PYF7</accession>
<dbReference type="GO" id="GO:0006457">
    <property type="term" value="P:protein folding"/>
    <property type="evidence" value="ECO:0007669"/>
    <property type="project" value="TreeGrafter"/>
</dbReference>
<evidence type="ECO:0000256" key="1">
    <source>
        <dbReference type="ARBA" id="ARBA00006347"/>
    </source>
</evidence>
<reference evidence="6" key="1">
    <citation type="submission" date="2017-01" db="EMBL/GenBank/DDBJ databases">
        <authorList>
            <person name="Wang Y."/>
            <person name="White M."/>
            <person name="Kvist S."/>
            <person name="Moncalvo J.-M."/>
        </authorList>
    </citation>
    <scope>NUCLEOTIDE SEQUENCE [LARGE SCALE GENOMIC DNA]</scope>
    <source>
        <strain evidence="6">COL-18-3</strain>
    </source>
</reference>
<gene>
    <name evidence="5" type="ORF">AX774_g450</name>
</gene>
<dbReference type="CDD" id="cd02961">
    <property type="entry name" value="PDI_a_family"/>
    <property type="match status" value="1"/>
</dbReference>
<dbReference type="EMBL" id="LSSK01000025">
    <property type="protein sequence ID" value="OMH85986.1"/>
    <property type="molecule type" value="Genomic_DNA"/>
</dbReference>
<protein>
    <submittedName>
        <fullName evidence="5">Thioredoxin domain-containing protein 5</fullName>
    </submittedName>
</protein>
<sequence length="143" mass="15896">MFKSVFVVAALTATSLAQNMNQVIDLGSNNFDSYMNWANGGAFVKFYAPWCGFCKKLAQPFAEMASTTGSQESKILIGQVNCDNEKALCQRYKVRGYPTMLYFYNGNANNYIKYNGERDASSLSSYVRSNYASSAQTSESARK</sequence>
<evidence type="ECO:0000256" key="2">
    <source>
        <dbReference type="ARBA" id="ARBA00022729"/>
    </source>
</evidence>
<dbReference type="Proteomes" id="UP000188320">
    <property type="component" value="Unassembled WGS sequence"/>
</dbReference>
<evidence type="ECO:0000313" key="6">
    <source>
        <dbReference type="Proteomes" id="UP000188320"/>
    </source>
</evidence>
<dbReference type="GO" id="GO:0003756">
    <property type="term" value="F:protein disulfide isomerase activity"/>
    <property type="evidence" value="ECO:0007669"/>
    <property type="project" value="TreeGrafter"/>
</dbReference>
<dbReference type="Gene3D" id="3.40.30.10">
    <property type="entry name" value="Glutaredoxin"/>
    <property type="match status" value="1"/>
</dbReference>
<comment type="similarity">
    <text evidence="1">Belongs to the protein disulfide isomerase family.</text>
</comment>
<dbReference type="InterPro" id="IPR051063">
    <property type="entry name" value="PDI"/>
</dbReference>
<dbReference type="PANTHER" id="PTHR45672">
    <property type="entry name" value="PROTEIN DISULFIDE-ISOMERASE C17H9.14C-RELATED"/>
    <property type="match status" value="1"/>
</dbReference>
<keyword evidence="2 3" id="KW-0732">Signal</keyword>
<evidence type="ECO:0000256" key="3">
    <source>
        <dbReference type="SAM" id="SignalP"/>
    </source>
</evidence>
<dbReference type="PROSITE" id="PS51352">
    <property type="entry name" value="THIOREDOXIN_2"/>
    <property type="match status" value="1"/>
</dbReference>
<dbReference type="Pfam" id="PF00085">
    <property type="entry name" value="Thioredoxin"/>
    <property type="match status" value="1"/>
</dbReference>
<feature type="signal peptide" evidence="3">
    <location>
        <begin position="1"/>
        <end position="17"/>
    </location>
</feature>
<dbReference type="PRINTS" id="PR00421">
    <property type="entry name" value="THIOREDOXIN"/>
</dbReference>
<feature type="domain" description="Thioredoxin" evidence="4">
    <location>
        <begin position="2"/>
        <end position="132"/>
    </location>
</feature>
<dbReference type="GO" id="GO:0005783">
    <property type="term" value="C:endoplasmic reticulum"/>
    <property type="evidence" value="ECO:0007669"/>
    <property type="project" value="TreeGrafter"/>
</dbReference>
<organism evidence="5 6">
    <name type="scientific">Zancudomyces culisetae</name>
    <name type="common">Gut fungus</name>
    <name type="synonym">Smittium culisetae</name>
    <dbReference type="NCBI Taxonomy" id="1213189"/>
    <lineage>
        <taxon>Eukaryota</taxon>
        <taxon>Fungi</taxon>
        <taxon>Fungi incertae sedis</taxon>
        <taxon>Zoopagomycota</taxon>
        <taxon>Kickxellomycotina</taxon>
        <taxon>Harpellomycetes</taxon>
        <taxon>Harpellales</taxon>
        <taxon>Legeriomycetaceae</taxon>
        <taxon>Zancudomyces</taxon>
    </lineage>
</organism>
<evidence type="ECO:0000259" key="4">
    <source>
        <dbReference type="PROSITE" id="PS51352"/>
    </source>
</evidence>
<evidence type="ECO:0000313" key="5">
    <source>
        <dbReference type="EMBL" id="OMH85986.1"/>
    </source>
</evidence>